<dbReference type="Gene3D" id="3.40.50.720">
    <property type="entry name" value="NAD(P)-binding Rossmann-like Domain"/>
    <property type="match status" value="1"/>
</dbReference>
<evidence type="ECO:0000259" key="13">
    <source>
        <dbReference type="Pfam" id="PF01113"/>
    </source>
</evidence>
<evidence type="ECO:0000313" key="18">
    <source>
        <dbReference type="Proteomes" id="UP000181981"/>
    </source>
</evidence>
<comment type="catalytic activity">
    <reaction evidence="11 12">
        <text>(S)-2,3,4,5-tetrahydrodipicolinate + NAD(+) + H2O = (2S,4S)-4-hydroxy-2,3,4,5-tetrahydrodipicolinate + NADH + H(+)</text>
        <dbReference type="Rhea" id="RHEA:35323"/>
        <dbReference type="ChEBI" id="CHEBI:15377"/>
        <dbReference type="ChEBI" id="CHEBI:15378"/>
        <dbReference type="ChEBI" id="CHEBI:16845"/>
        <dbReference type="ChEBI" id="CHEBI:57540"/>
        <dbReference type="ChEBI" id="CHEBI:57945"/>
        <dbReference type="ChEBI" id="CHEBI:67139"/>
        <dbReference type="EC" id="1.17.1.8"/>
    </reaction>
</comment>
<feature type="domain" description="Dihydrodipicolinate reductase N-terminal" evidence="13">
    <location>
        <begin position="1"/>
        <end position="103"/>
    </location>
</feature>
<evidence type="ECO:0000256" key="8">
    <source>
        <dbReference type="ARBA" id="ARBA00037922"/>
    </source>
</evidence>
<dbReference type="KEGG" id="dori:FH5T_00090"/>
<protein>
    <recommendedName>
        <fullName evidence="9 12">4-hydroxy-tetrahydrodipicolinate reductase</fullName>
        <shortName evidence="12">HTPA reductase</shortName>
        <ecNumber evidence="9 12">1.17.1.8</ecNumber>
    </recommendedName>
</protein>
<dbReference type="EMBL" id="FOHT01000040">
    <property type="protein sequence ID" value="SEU07340.1"/>
    <property type="molecule type" value="Genomic_DNA"/>
</dbReference>
<comment type="subcellular location">
    <subcellularLocation>
        <location evidence="12">Cytoplasm</location>
    </subcellularLocation>
</comment>
<dbReference type="STRING" id="1168034.FH5T_00090"/>
<keyword evidence="7 12" id="KW-0457">Lysine biosynthesis</keyword>
<organism evidence="16 18">
    <name type="scientific">Draconibacterium orientale</name>
    <dbReference type="NCBI Taxonomy" id="1168034"/>
    <lineage>
        <taxon>Bacteria</taxon>
        <taxon>Pseudomonadati</taxon>
        <taxon>Bacteroidota</taxon>
        <taxon>Bacteroidia</taxon>
        <taxon>Marinilabiliales</taxon>
        <taxon>Prolixibacteraceae</taxon>
        <taxon>Draconibacterium</taxon>
    </lineage>
</organism>
<dbReference type="InterPro" id="IPR000846">
    <property type="entry name" value="DapB_N"/>
</dbReference>
<evidence type="ECO:0000256" key="11">
    <source>
        <dbReference type="ARBA" id="ARBA00049396"/>
    </source>
</evidence>
<dbReference type="Pfam" id="PF05173">
    <property type="entry name" value="DapB_C"/>
    <property type="match status" value="1"/>
</dbReference>
<feature type="active site" description="Proton donor" evidence="12">
    <location>
        <position position="139"/>
    </location>
</feature>
<keyword evidence="2 12" id="KW-0028">Amino-acid biosynthesis</keyword>
<feature type="active site" description="Proton donor/acceptor" evidence="12">
    <location>
        <position position="135"/>
    </location>
</feature>
<sequence>MRIALIGYGRMGKEIEKIAVSRGHEIGLIIDLDNQNDLTVENLKKCNVAIEFTIPASAVNNYKLCFEAGIPVVSGTTGWLDKKDEVYGKCAETDGTFFYGSNFSVGVNLFFELNKKLAELMAPRAEYGVEMTEVHHTKKLDAPSGTAISLAEDILENLPGKDAWVNDKTPANNEMNIKSERVGQVPGIHTVKYESEIDFIEITHSAKSRTGFASGAVLAAEYCLDNKGILTMKDLLKL</sequence>
<comment type="similarity">
    <text evidence="1 12">Belongs to the DapB family.</text>
</comment>
<dbReference type="NCBIfam" id="TIGR00036">
    <property type="entry name" value="dapB"/>
    <property type="match status" value="1"/>
</dbReference>
<dbReference type="Proteomes" id="UP000023772">
    <property type="component" value="Chromosome"/>
</dbReference>
<dbReference type="InterPro" id="IPR022663">
    <property type="entry name" value="DapB_C"/>
</dbReference>
<dbReference type="HOGENOM" id="CLU_047479_1_0_10"/>
<dbReference type="OrthoDB" id="9790352at2"/>
<dbReference type="AlphaFoldDB" id="X5DC08"/>
<evidence type="ECO:0000256" key="1">
    <source>
        <dbReference type="ARBA" id="ARBA00006642"/>
    </source>
</evidence>
<proteinExistence type="inferred from homology"/>
<feature type="binding site" evidence="12">
    <location>
        <begin position="75"/>
        <end position="77"/>
    </location>
    <ligand>
        <name>NAD(+)</name>
        <dbReference type="ChEBI" id="CHEBI:57540"/>
    </ligand>
</feature>
<dbReference type="HAMAP" id="MF_00102">
    <property type="entry name" value="DapB"/>
    <property type="match status" value="1"/>
</dbReference>
<dbReference type="SUPFAM" id="SSF55347">
    <property type="entry name" value="Glyceraldehyde-3-phosphate dehydrogenase-like, C-terminal domain"/>
    <property type="match status" value="1"/>
</dbReference>
<dbReference type="EMBL" id="CP007451">
    <property type="protein sequence ID" value="AHW58494.1"/>
    <property type="molecule type" value="Genomic_DNA"/>
</dbReference>
<dbReference type="GO" id="GO:0050661">
    <property type="term" value="F:NADP binding"/>
    <property type="evidence" value="ECO:0007669"/>
    <property type="project" value="UniProtKB-UniRule"/>
</dbReference>
<dbReference type="PIRSF" id="PIRSF000161">
    <property type="entry name" value="DHPR"/>
    <property type="match status" value="1"/>
</dbReference>
<dbReference type="Pfam" id="PF01113">
    <property type="entry name" value="DapB_N"/>
    <property type="match status" value="1"/>
</dbReference>
<evidence type="ECO:0000313" key="15">
    <source>
        <dbReference type="EMBL" id="AHW58494.1"/>
    </source>
</evidence>
<dbReference type="GO" id="GO:0016726">
    <property type="term" value="F:oxidoreductase activity, acting on CH or CH2 groups, NAD or NADP as acceptor"/>
    <property type="evidence" value="ECO:0007669"/>
    <property type="project" value="UniProtKB-UniRule"/>
</dbReference>
<feature type="binding site" evidence="12">
    <location>
        <begin position="100"/>
        <end position="103"/>
    </location>
    <ligand>
        <name>NAD(+)</name>
        <dbReference type="ChEBI" id="CHEBI:57540"/>
    </ligand>
</feature>
<gene>
    <name evidence="12" type="primary">dapB</name>
    <name evidence="15" type="ORF">FH5T_00090</name>
    <name evidence="16" type="ORF">SAMN05444285_14020</name>
</gene>
<dbReference type="GO" id="GO:0008839">
    <property type="term" value="F:4-hydroxy-tetrahydrodipicolinate reductase"/>
    <property type="evidence" value="ECO:0007669"/>
    <property type="project" value="UniProtKB-UniRule"/>
</dbReference>
<dbReference type="GO" id="GO:0019877">
    <property type="term" value="P:diaminopimelate biosynthetic process"/>
    <property type="evidence" value="ECO:0007669"/>
    <property type="project" value="UniProtKB-UniRule"/>
</dbReference>
<dbReference type="Gene3D" id="3.30.360.10">
    <property type="entry name" value="Dihydrodipicolinate Reductase, domain 2"/>
    <property type="match status" value="1"/>
</dbReference>
<keyword evidence="17" id="KW-1185">Reference proteome</keyword>
<keyword evidence="3 12" id="KW-0521">NADP</keyword>
<dbReference type="InterPro" id="IPR023940">
    <property type="entry name" value="DHDPR_bac"/>
</dbReference>
<dbReference type="GO" id="GO:0005829">
    <property type="term" value="C:cytosol"/>
    <property type="evidence" value="ECO:0007669"/>
    <property type="project" value="TreeGrafter"/>
</dbReference>
<dbReference type="GO" id="GO:0051287">
    <property type="term" value="F:NAD binding"/>
    <property type="evidence" value="ECO:0007669"/>
    <property type="project" value="UniProtKB-UniRule"/>
</dbReference>
<comment type="catalytic activity">
    <reaction evidence="10 12">
        <text>(S)-2,3,4,5-tetrahydrodipicolinate + NADP(+) + H2O = (2S,4S)-4-hydroxy-2,3,4,5-tetrahydrodipicolinate + NADPH + H(+)</text>
        <dbReference type="Rhea" id="RHEA:35331"/>
        <dbReference type="ChEBI" id="CHEBI:15377"/>
        <dbReference type="ChEBI" id="CHEBI:15378"/>
        <dbReference type="ChEBI" id="CHEBI:16845"/>
        <dbReference type="ChEBI" id="CHEBI:57783"/>
        <dbReference type="ChEBI" id="CHEBI:58349"/>
        <dbReference type="ChEBI" id="CHEBI:67139"/>
        <dbReference type="EC" id="1.17.1.8"/>
    </reaction>
</comment>
<dbReference type="PANTHER" id="PTHR20836">
    <property type="entry name" value="DIHYDRODIPICOLINATE REDUCTASE"/>
    <property type="match status" value="1"/>
</dbReference>
<comment type="subunit">
    <text evidence="12">Homotetramer.</text>
</comment>
<evidence type="ECO:0000256" key="6">
    <source>
        <dbReference type="ARBA" id="ARBA00023027"/>
    </source>
</evidence>
<evidence type="ECO:0000259" key="14">
    <source>
        <dbReference type="Pfam" id="PF05173"/>
    </source>
</evidence>
<comment type="function">
    <text evidence="12">Catalyzes the conversion of 4-hydroxy-tetrahydrodipicolinate (HTPA) to tetrahydrodipicolinate.</text>
</comment>
<dbReference type="GO" id="GO:0009089">
    <property type="term" value="P:lysine biosynthetic process via diaminopimelate"/>
    <property type="evidence" value="ECO:0007669"/>
    <property type="project" value="UniProtKB-UniRule"/>
</dbReference>
<dbReference type="Proteomes" id="UP000181981">
    <property type="component" value="Unassembled WGS sequence"/>
</dbReference>
<evidence type="ECO:0000313" key="16">
    <source>
        <dbReference type="EMBL" id="SEU07340.1"/>
    </source>
</evidence>
<evidence type="ECO:0000256" key="5">
    <source>
        <dbReference type="ARBA" id="ARBA00023002"/>
    </source>
</evidence>
<evidence type="ECO:0000256" key="4">
    <source>
        <dbReference type="ARBA" id="ARBA00022915"/>
    </source>
</evidence>
<evidence type="ECO:0000256" key="12">
    <source>
        <dbReference type="HAMAP-Rule" id="MF_00102"/>
    </source>
</evidence>
<keyword evidence="4 12" id="KW-0220">Diaminopimelate biosynthesis</keyword>
<dbReference type="UniPathway" id="UPA00034">
    <property type="reaction ID" value="UER00018"/>
</dbReference>
<feature type="binding site" evidence="12">
    <location>
        <position position="136"/>
    </location>
    <ligand>
        <name>(S)-2,3,4,5-tetrahydrodipicolinate</name>
        <dbReference type="ChEBI" id="CHEBI:16845"/>
    </ligand>
</feature>
<evidence type="ECO:0000256" key="2">
    <source>
        <dbReference type="ARBA" id="ARBA00022605"/>
    </source>
</evidence>
<dbReference type="SUPFAM" id="SSF51735">
    <property type="entry name" value="NAD(P)-binding Rossmann-fold domains"/>
    <property type="match status" value="1"/>
</dbReference>
<evidence type="ECO:0000256" key="9">
    <source>
        <dbReference type="ARBA" id="ARBA00038983"/>
    </source>
</evidence>
<keyword evidence="12" id="KW-0963">Cytoplasm</keyword>
<evidence type="ECO:0000256" key="10">
    <source>
        <dbReference type="ARBA" id="ARBA00049080"/>
    </source>
</evidence>
<evidence type="ECO:0000256" key="7">
    <source>
        <dbReference type="ARBA" id="ARBA00023154"/>
    </source>
</evidence>
<feature type="binding site" evidence="12">
    <location>
        <begin position="145"/>
        <end position="146"/>
    </location>
    <ligand>
        <name>(S)-2,3,4,5-tetrahydrodipicolinate</name>
        <dbReference type="ChEBI" id="CHEBI:16845"/>
    </ligand>
</feature>
<feature type="domain" description="Dihydrodipicolinate reductase C-terminal" evidence="14">
    <location>
        <begin position="106"/>
        <end position="236"/>
    </location>
</feature>
<name>X5DC08_9BACT</name>
<reference evidence="16 18" key="2">
    <citation type="submission" date="2016-10" db="EMBL/GenBank/DDBJ databases">
        <authorList>
            <person name="de Groot N.N."/>
        </authorList>
    </citation>
    <scope>NUCLEOTIDE SEQUENCE [LARGE SCALE GENOMIC DNA]</scope>
    <source>
        <strain evidence="16 18">DSM 25947</strain>
    </source>
</reference>
<comment type="caution">
    <text evidence="12">Lacks conserved residue(s) required for the propagation of feature annotation.</text>
</comment>
<dbReference type="InterPro" id="IPR036291">
    <property type="entry name" value="NAD(P)-bd_dom_sf"/>
</dbReference>
<dbReference type="CDD" id="cd02274">
    <property type="entry name" value="DHDPR_N"/>
    <property type="match status" value="1"/>
</dbReference>
<accession>X5DC08</accession>
<evidence type="ECO:0000313" key="17">
    <source>
        <dbReference type="Proteomes" id="UP000023772"/>
    </source>
</evidence>
<dbReference type="EC" id="1.17.1.8" evidence="9 12"/>
<evidence type="ECO:0000256" key="3">
    <source>
        <dbReference type="ARBA" id="ARBA00022857"/>
    </source>
</evidence>
<dbReference type="RefSeq" id="WP_038554024.1">
    <property type="nucleotide sequence ID" value="NZ_FOHT01000040.1"/>
</dbReference>
<dbReference type="eggNOG" id="COG0289">
    <property type="taxonomic scope" value="Bacteria"/>
</dbReference>
<comment type="pathway">
    <text evidence="8 12">Amino-acid biosynthesis; L-lysine biosynthesis via DAP pathway; (S)-tetrahydrodipicolinate from L-aspartate: step 4/4.</text>
</comment>
<keyword evidence="6 12" id="KW-0520">NAD</keyword>
<keyword evidence="5 12" id="KW-0560">Oxidoreductase</keyword>
<comment type="caution">
    <text evidence="12">Was originally thought to be a dihydrodipicolinate reductase (DHDPR), catalyzing the conversion of dihydrodipicolinate to tetrahydrodipicolinate. However, it was shown in E.coli that the substrate of the enzymatic reaction is not dihydrodipicolinate (DHDP) but in fact (2S,4S)-4-hydroxy-2,3,4,5-tetrahydrodipicolinic acid (HTPA), the product released by the DapA-catalyzed reaction.</text>
</comment>
<dbReference type="PANTHER" id="PTHR20836:SF0">
    <property type="entry name" value="4-HYDROXY-TETRAHYDRODIPICOLINATE REDUCTASE 1, CHLOROPLASTIC-RELATED"/>
    <property type="match status" value="1"/>
</dbReference>
<reference evidence="15 17" key="1">
    <citation type="submission" date="2014-03" db="EMBL/GenBank/DDBJ databases">
        <title>Complete genome sequence of a deeply braunched marine Bacteroidia bacterium Draconibacterium orientale type strain FH5T.</title>
        <authorList>
            <person name="Li X."/>
            <person name="Wang X."/>
            <person name="Xie Z."/>
            <person name="Du Z."/>
            <person name="Chen G."/>
        </authorList>
    </citation>
    <scope>NUCLEOTIDE SEQUENCE [LARGE SCALE GENOMIC DNA]</scope>
    <source>
        <strain evidence="15 17">FH5</strain>
    </source>
</reference>